<feature type="region of interest" description="Disordered" evidence="10">
    <location>
        <begin position="437"/>
        <end position="469"/>
    </location>
</feature>
<dbReference type="SUPFAM" id="SSF52058">
    <property type="entry name" value="L domain-like"/>
    <property type="match status" value="1"/>
</dbReference>
<evidence type="ECO:0000256" key="8">
    <source>
        <dbReference type="ARBA" id="ARBA00023170"/>
    </source>
</evidence>
<protein>
    <submittedName>
        <fullName evidence="12">Uncharacterized protein</fullName>
    </submittedName>
</protein>
<gene>
    <name evidence="12" type="ORF">NESM_000218300</name>
</gene>
<evidence type="ECO:0000256" key="9">
    <source>
        <dbReference type="ARBA" id="ARBA00023180"/>
    </source>
</evidence>
<evidence type="ECO:0000256" key="5">
    <source>
        <dbReference type="ARBA" id="ARBA00022737"/>
    </source>
</evidence>
<evidence type="ECO:0000256" key="7">
    <source>
        <dbReference type="ARBA" id="ARBA00023136"/>
    </source>
</evidence>
<dbReference type="GO" id="GO:0016020">
    <property type="term" value="C:membrane"/>
    <property type="evidence" value="ECO:0007669"/>
    <property type="project" value="UniProtKB-SubCell"/>
</dbReference>
<dbReference type="PANTHER" id="PTHR27000">
    <property type="entry name" value="LEUCINE-RICH REPEAT RECEPTOR-LIKE PROTEIN KINASE FAMILY PROTEIN-RELATED"/>
    <property type="match status" value="1"/>
</dbReference>
<keyword evidence="5" id="KW-0677">Repeat</keyword>
<evidence type="ECO:0000313" key="13">
    <source>
        <dbReference type="Proteomes" id="UP001430356"/>
    </source>
</evidence>
<keyword evidence="4" id="KW-0732">Signal</keyword>
<comment type="caution">
    <text evidence="12">The sequence shown here is derived from an EMBL/GenBank/DDBJ whole genome shotgun (WGS) entry which is preliminary data.</text>
</comment>
<dbReference type="PANTHER" id="PTHR27000:SF642">
    <property type="entry name" value="INACTIVE LEUCINE-RICH REPEAT RECEPTOR KINASE XIAO-RELATED"/>
    <property type="match status" value="1"/>
</dbReference>
<dbReference type="Proteomes" id="UP001430356">
    <property type="component" value="Unassembled WGS sequence"/>
</dbReference>
<feature type="region of interest" description="Disordered" evidence="10">
    <location>
        <begin position="1"/>
        <end position="23"/>
    </location>
</feature>
<feature type="region of interest" description="Disordered" evidence="10">
    <location>
        <begin position="489"/>
        <end position="554"/>
    </location>
</feature>
<sequence>MTCHAPLRESASPPGNAEPTASRSNCTASDCYSVKEYQQTSEFVSVFTRTLSSLTSDGNWGKGRDICATTGVTCAADGVRLLLPDFGLQGRVWPLATYIDGSAVLVREMDLRDNPDLMGGVGGWWELFPALFYIAVANTSFSGTLPPAWRDMPHLHTFDAHHTQLSGTLPEEWAEIESLLHLSLHGTGVNGTLPMSWGSMTQLETLLLNATDLSGTIPAAWGRLRGLKRVNLSATLVTGCLPWEWVCEMGLSEARVGLLSSASSACPTAAEMCGTSSTASLPVWAAAVIAVGSFVLIAAVVGVVVICCVRRRRRRALRSAAPPASSDAALEECSHGALGRRLSLLSTDSAPLSLWGAGAHSSFYRHSGVASAVAEHGGVVANDDAAAAEPSTAAQLWPHLSNVSALYGTSERRLESELAKSDEAAGVLHASESVPHVPVANPLLGPRARGLSASPMQQSMPGSTAAAFQPSSYSRIGSAEDIFGDGAAETAQQPTDRPASALLAPPRSGGGVGVAGPEEARGQPAPAGAARVRREEARRAARRSASEPLSRRVRHRLELLSAPETADTDFGLFVTDSTYSLGEEDDEWEESD</sequence>
<proteinExistence type="predicted"/>
<evidence type="ECO:0000256" key="11">
    <source>
        <dbReference type="SAM" id="Phobius"/>
    </source>
</evidence>
<evidence type="ECO:0000256" key="4">
    <source>
        <dbReference type="ARBA" id="ARBA00022729"/>
    </source>
</evidence>
<name>A0AAW0F9W3_9TRYP</name>
<reference evidence="12 13" key="1">
    <citation type="journal article" date="2021" name="MBio">
        <title>A New Model Trypanosomatid, Novymonas esmeraldas: Genomic Perception of Its 'Candidatus Pandoraea novymonadis' Endosymbiont.</title>
        <authorList>
            <person name="Zakharova A."/>
            <person name="Saura A."/>
            <person name="Butenko A."/>
            <person name="Podesvova L."/>
            <person name="Warmusova S."/>
            <person name="Kostygov A.Y."/>
            <person name="Nenarokova A."/>
            <person name="Lukes J."/>
            <person name="Opperdoes F.R."/>
            <person name="Yurchenko V."/>
        </authorList>
    </citation>
    <scope>NUCLEOTIDE SEQUENCE [LARGE SCALE GENOMIC DNA]</scope>
    <source>
        <strain evidence="12 13">E262AT.01</strain>
    </source>
</reference>
<keyword evidence="3 11" id="KW-0812">Transmembrane</keyword>
<dbReference type="AlphaFoldDB" id="A0AAW0F9W3"/>
<keyword evidence="9" id="KW-0325">Glycoprotein</keyword>
<organism evidence="12 13">
    <name type="scientific">Novymonas esmeraldas</name>
    <dbReference type="NCBI Taxonomy" id="1808958"/>
    <lineage>
        <taxon>Eukaryota</taxon>
        <taxon>Discoba</taxon>
        <taxon>Euglenozoa</taxon>
        <taxon>Kinetoplastea</taxon>
        <taxon>Metakinetoplastina</taxon>
        <taxon>Trypanosomatida</taxon>
        <taxon>Trypanosomatidae</taxon>
        <taxon>Novymonas</taxon>
    </lineage>
</organism>
<comment type="subcellular location">
    <subcellularLocation>
        <location evidence="1">Membrane</location>
        <topology evidence="1">Single-pass membrane protein</topology>
    </subcellularLocation>
</comment>
<dbReference type="InterPro" id="IPR032675">
    <property type="entry name" value="LRR_dom_sf"/>
</dbReference>
<accession>A0AAW0F9W3</accession>
<evidence type="ECO:0000256" key="6">
    <source>
        <dbReference type="ARBA" id="ARBA00022989"/>
    </source>
</evidence>
<keyword evidence="2" id="KW-0433">Leucine-rich repeat</keyword>
<dbReference type="EMBL" id="JAECZO010000016">
    <property type="protein sequence ID" value="KAK7201543.1"/>
    <property type="molecule type" value="Genomic_DNA"/>
</dbReference>
<evidence type="ECO:0000256" key="3">
    <source>
        <dbReference type="ARBA" id="ARBA00022692"/>
    </source>
</evidence>
<dbReference type="Gene3D" id="3.80.10.10">
    <property type="entry name" value="Ribonuclease Inhibitor"/>
    <property type="match status" value="1"/>
</dbReference>
<evidence type="ECO:0000313" key="12">
    <source>
        <dbReference type="EMBL" id="KAK7201543.1"/>
    </source>
</evidence>
<evidence type="ECO:0000256" key="10">
    <source>
        <dbReference type="SAM" id="MobiDB-lite"/>
    </source>
</evidence>
<keyword evidence="13" id="KW-1185">Reference proteome</keyword>
<keyword evidence="7 11" id="KW-0472">Membrane</keyword>
<evidence type="ECO:0000256" key="1">
    <source>
        <dbReference type="ARBA" id="ARBA00004167"/>
    </source>
</evidence>
<keyword evidence="8" id="KW-0675">Receptor</keyword>
<feature type="transmembrane region" description="Helical" evidence="11">
    <location>
        <begin position="283"/>
        <end position="309"/>
    </location>
</feature>
<evidence type="ECO:0000256" key="2">
    <source>
        <dbReference type="ARBA" id="ARBA00022614"/>
    </source>
</evidence>
<keyword evidence="6 11" id="KW-1133">Transmembrane helix</keyword>